<evidence type="ECO:0000256" key="2">
    <source>
        <dbReference type="HAMAP-Rule" id="MF_00457"/>
    </source>
</evidence>
<dbReference type="InterPro" id="IPR036866">
    <property type="entry name" value="RibonucZ/Hydroxyglut_hydro"/>
</dbReference>
<dbReference type="HAMAP" id="MF_00457">
    <property type="entry name" value="UPF0173"/>
    <property type="match status" value="1"/>
</dbReference>
<dbReference type="InterPro" id="IPR050114">
    <property type="entry name" value="UPF0173_UPF0282_UlaG_hydrolase"/>
</dbReference>
<dbReference type="Pfam" id="PF12706">
    <property type="entry name" value="Lactamase_B_2"/>
    <property type="match status" value="1"/>
</dbReference>
<dbReference type="InterPro" id="IPR022877">
    <property type="entry name" value="UPF0173"/>
</dbReference>
<protein>
    <recommendedName>
        <fullName evidence="2">UPF0173 metal-dependent hydrolase GSM42_10480</fullName>
    </recommendedName>
</protein>
<dbReference type="GO" id="GO:0016787">
    <property type="term" value="F:hydrolase activity"/>
    <property type="evidence" value="ECO:0007669"/>
    <property type="project" value="UniProtKB-UniRule"/>
</dbReference>
<comment type="caution">
    <text evidence="4">The sequence shown here is derived from an EMBL/GenBank/DDBJ whole genome shotgun (WGS) entry which is preliminary data.</text>
</comment>
<dbReference type="Gene3D" id="3.60.15.10">
    <property type="entry name" value="Ribonuclease Z/Hydroxyacylglutathione hydrolase-like"/>
    <property type="match status" value="1"/>
</dbReference>
<dbReference type="RefSeq" id="WP_160801490.1">
    <property type="nucleotide sequence ID" value="NZ_WUUL01000006.1"/>
</dbReference>
<dbReference type="PANTHER" id="PTHR43546">
    <property type="entry name" value="UPF0173 METAL-DEPENDENT HYDROLASE MJ1163-RELATED"/>
    <property type="match status" value="1"/>
</dbReference>
<accession>A0A6I4W1J3</accession>
<reference evidence="4 5" key="1">
    <citation type="submission" date="2019-12" db="EMBL/GenBank/DDBJ databases">
        <title>Whole-genome analyses of novel actinobacteria.</title>
        <authorList>
            <person name="Sahin N."/>
            <person name="Saygin H."/>
        </authorList>
    </citation>
    <scope>NUCLEOTIDE SEQUENCE [LARGE SCALE GENOMIC DNA]</scope>
    <source>
        <strain evidence="4 5">KC615</strain>
    </source>
</reference>
<proteinExistence type="inferred from homology"/>
<evidence type="ECO:0000259" key="3">
    <source>
        <dbReference type="SMART" id="SM00849"/>
    </source>
</evidence>
<name>A0A6I4W1J3_9BACL</name>
<evidence type="ECO:0000256" key="1">
    <source>
        <dbReference type="ARBA" id="ARBA00022801"/>
    </source>
</evidence>
<feature type="domain" description="Metallo-beta-lactamase" evidence="3">
    <location>
        <begin position="7"/>
        <end position="193"/>
    </location>
</feature>
<evidence type="ECO:0000313" key="4">
    <source>
        <dbReference type="EMBL" id="MXQ54132.1"/>
    </source>
</evidence>
<dbReference type="SMART" id="SM00849">
    <property type="entry name" value="Lactamase_B"/>
    <property type="match status" value="1"/>
</dbReference>
<keyword evidence="1 2" id="KW-0378">Hydrolase</keyword>
<dbReference type="PANTHER" id="PTHR43546:SF3">
    <property type="entry name" value="UPF0173 METAL-DEPENDENT HYDROLASE MJ1163"/>
    <property type="match status" value="1"/>
</dbReference>
<keyword evidence="5" id="KW-1185">Reference proteome</keyword>
<evidence type="ECO:0000313" key="5">
    <source>
        <dbReference type="Proteomes" id="UP000430692"/>
    </source>
</evidence>
<dbReference type="NCBIfam" id="NF001911">
    <property type="entry name" value="PRK00685.1"/>
    <property type="match status" value="1"/>
</dbReference>
<dbReference type="Proteomes" id="UP000430692">
    <property type="component" value="Unassembled WGS sequence"/>
</dbReference>
<dbReference type="InterPro" id="IPR001279">
    <property type="entry name" value="Metallo-B-lactamas"/>
</dbReference>
<comment type="similarity">
    <text evidence="2">Belongs to the UPF0173 family.</text>
</comment>
<organism evidence="4 5">
    <name type="scientific">Shimazuella alba</name>
    <dbReference type="NCBI Taxonomy" id="2690964"/>
    <lineage>
        <taxon>Bacteria</taxon>
        <taxon>Bacillati</taxon>
        <taxon>Bacillota</taxon>
        <taxon>Bacilli</taxon>
        <taxon>Bacillales</taxon>
        <taxon>Thermoactinomycetaceae</taxon>
        <taxon>Shimazuella</taxon>
    </lineage>
</organism>
<sequence>MKLTYHGQSCIEIHMDDYNLIIDPFLTGNPRADITADQVKADYILLTHGHGDHLGDTIPIAKQNNAKVIAPFELATWLSWKGIETHGMGIGGGCDFPFGRVKFTLAHHSGAFVDEEKQEIIYLGDPAGILLMADGKTIYHAGDTALFQDMKLIGMHNDIDLAFLPIGDNFTMGPEDALIAAEWIDAKQVVPIHYNTYPLIEQDGAKFIKKLRYKDLSGVELQPGESIDC</sequence>
<dbReference type="SUPFAM" id="SSF56281">
    <property type="entry name" value="Metallo-hydrolase/oxidoreductase"/>
    <property type="match status" value="1"/>
</dbReference>
<gene>
    <name evidence="4" type="ORF">GSM42_10480</name>
</gene>
<dbReference type="AlphaFoldDB" id="A0A6I4W1J3"/>
<dbReference type="EMBL" id="WUUL01000006">
    <property type="protein sequence ID" value="MXQ54132.1"/>
    <property type="molecule type" value="Genomic_DNA"/>
</dbReference>